<dbReference type="Gene3D" id="3.40.50.2300">
    <property type="match status" value="1"/>
</dbReference>
<evidence type="ECO:0000256" key="3">
    <source>
        <dbReference type="ARBA" id="ARBA00022597"/>
    </source>
</evidence>
<keyword evidence="2" id="KW-0597">Phosphoprotein</keyword>
<dbReference type="EC" id="2.7.1.69" evidence="8"/>
<evidence type="ECO:0000256" key="1">
    <source>
        <dbReference type="ARBA" id="ARBA00022448"/>
    </source>
</evidence>
<dbReference type="GO" id="GO:0022877">
    <property type="term" value="F:protein-N(PI)-phosphohistidine-fructose phosphotransferase system transporter activity"/>
    <property type="evidence" value="ECO:0007669"/>
    <property type="project" value="InterPro"/>
</dbReference>
<dbReference type="EMBL" id="CACRTO010000020">
    <property type="protein sequence ID" value="VYU34131.1"/>
    <property type="molecule type" value="Genomic_DNA"/>
</dbReference>
<dbReference type="GO" id="GO:0009401">
    <property type="term" value="P:phosphoenolpyruvate-dependent sugar phosphotransferase system"/>
    <property type="evidence" value="ECO:0007669"/>
    <property type="project" value="UniProtKB-KW"/>
</dbReference>
<proteinExistence type="predicted"/>
<sequence length="102" mass="11374">MKKVIGVCACPTGIAHTYMAADAIEQAAKNMGYDYKVETQGSIGIEDRLTEQDIKEADLIIITAAVKIRESERFDDYKDKLIEVPLQTTIARIDEIIKEKIG</sequence>
<gene>
    <name evidence="8" type="primary">fryB_2</name>
    <name evidence="8" type="ORF">CTLFYP3_02112</name>
</gene>
<evidence type="ECO:0000259" key="7">
    <source>
        <dbReference type="PROSITE" id="PS51099"/>
    </source>
</evidence>
<dbReference type="RefSeq" id="WP_156626563.1">
    <property type="nucleotide sequence ID" value="NZ_CACRTO010000020.1"/>
</dbReference>
<name>A0A6N3E605_9CLOT</name>
<dbReference type="CDD" id="cd05569">
    <property type="entry name" value="PTS_IIB_fructose"/>
    <property type="match status" value="1"/>
</dbReference>
<dbReference type="PANTHER" id="PTHR30505:SF0">
    <property type="entry name" value="FRUCTOSE-LIKE PTS SYSTEM EIIBC COMPONENT-RELATED"/>
    <property type="match status" value="1"/>
</dbReference>
<dbReference type="NCBIfam" id="TIGR00829">
    <property type="entry name" value="FRU"/>
    <property type="match status" value="1"/>
</dbReference>
<feature type="domain" description="PTS EIIB type-2" evidence="7">
    <location>
        <begin position="2"/>
        <end position="102"/>
    </location>
</feature>
<keyword evidence="1" id="KW-0813">Transport</keyword>
<keyword evidence="3" id="KW-0762">Sugar transport</keyword>
<dbReference type="AlphaFoldDB" id="A0A6N3E605"/>
<keyword evidence="5" id="KW-0598">Phosphotransferase system</keyword>
<keyword evidence="4 8" id="KW-0808">Transferase</keyword>
<dbReference type="GO" id="GO:0016301">
    <property type="term" value="F:kinase activity"/>
    <property type="evidence" value="ECO:0007669"/>
    <property type="project" value="UniProtKB-KW"/>
</dbReference>
<organism evidence="8">
    <name type="scientific">Clostridium tertium</name>
    <dbReference type="NCBI Taxonomy" id="1559"/>
    <lineage>
        <taxon>Bacteria</taxon>
        <taxon>Bacillati</taxon>
        <taxon>Bacillota</taxon>
        <taxon>Clostridia</taxon>
        <taxon>Eubacteriales</taxon>
        <taxon>Clostridiaceae</taxon>
        <taxon>Clostridium</taxon>
    </lineage>
</organism>
<dbReference type="InterPro" id="IPR036095">
    <property type="entry name" value="PTS_EIIB-like_sf"/>
</dbReference>
<dbReference type="InterPro" id="IPR003353">
    <property type="entry name" value="PTS_IIB_fruc"/>
</dbReference>
<dbReference type="PROSITE" id="PS51099">
    <property type="entry name" value="PTS_EIIB_TYPE_2"/>
    <property type="match status" value="1"/>
</dbReference>
<dbReference type="GO" id="GO:0005886">
    <property type="term" value="C:plasma membrane"/>
    <property type="evidence" value="ECO:0007669"/>
    <property type="project" value="TreeGrafter"/>
</dbReference>
<keyword evidence="6" id="KW-0418">Kinase</keyword>
<evidence type="ECO:0000256" key="6">
    <source>
        <dbReference type="ARBA" id="ARBA00022777"/>
    </source>
</evidence>
<evidence type="ECO:0000256" key="5">
    <source>
        <dbReference type="ARBA" id="ARBA00022683"/>
    </source>
</evidence>
<reference evidence="8" key="1">
    <citation type="submission" date="2019-11" db="EMBL/GenBank/DDBJ databases">
        <authorList>
            <person name="Feng L."/>
        </authorList>
    </citation>
    <scope>NUCLEOTIDE SEQUENCE</scope>
    <source>
        <strain evidence="8">CTertiumLFYP3</strain>
    </source>
</reference>
<dbReference type="PANTHER" id="PTHR30505">
    <property type="entry name" value="FRUCTOSE-LIKE PERMEASE"/>
    <property type="match status" value="1"/>
</dbReference>
<evidence type="ECO:0000256" key="2">
    <source>
        <dbReference type="ARBA" id="ARBA00022553"/>
    </source>
</evidence>
<dbReference type="GO" id="GO:0090563">
    <property type="term" value="F:protein-phosphocysteine-sugar phosphotransferase activity"/>
    <property type="evidence" value="ECO:0007669"/>
    <property type="project" value="TreeGrafter"/>
</dbReference>
<dbReference type="InterPro" id="IPR003501">
    <property type="entry name" value="PTS_EIIB_2/3"/>
</dbReference>
<accession>A0A6N3E605</accession>
<protein>
    <submittedName>
        <fullName evidence="8">Fructose-like phosphotransferase enzyme IIB component 1</fullName>
        <ecNumber evidence="8">2.7.1.69</ecNumber>
    </submittedName>
</protein>
<dbReference type="InterPro" id="IPR013011">
    <property type="entry name" value="PTS_EIIB_2"/>
</dbReference>
<evidence type="ECO:0000256" key="4">
    <source>
        <dbReference type="ARBA" id="ARBA00022679"/>
    </source>
</evidence>
<dbReference type="Pfam" id="PF02302">
    <property type="entry name" value="PTS_IIB"/>
    <property type="match status" value="1"/>
</dbReference>
<dbReference type="SUPFAM" id="SSF52794">
    <property type="entry name" value="PTS system IIB component-like"/>
    <property type="match status" value="1"/>
</dbReference>
<dbReference type="InterPro" id="IPR050864">
    <property type="entry name" value="Bacterial_PTS_Sugar_Transport"/>
</dbReference>
<evidence type="ECO:0000313" key="8">
    <source>
        <dbReference type="EMBL" id="VYU34131.1"/>
    </source>
</evidence>